<gene>
    <name evidence="2" type="ORF">MNBD_DELTA04-407</name>
</gene>
<dbReference type="PRINTS" id="PR00412">
    <property type="entry name" value="EPOXHYDRLASE"/>
</dbReference>
<protein>
    <submittedName>
        <fullName evidence="2">Haloalkane dehalogenase-like protein</fullName>
    </submittedName>
</protein>
<proteinExistence type="predicted"/>
<dbReference type="AlphaFoldDB" id="A0A3B0VFY7"/>
<dbReference type="InterPro" id="IPR000073">
    <property type="entry name" value="AB_hydrolase_1"/>
</dbReference>
<dbReference type="SUPFAM" id="SSF53474">
    <property type="entry name" value="alpha/beta-Hydrolases"/>
    <property type="match status" value="1"/>
</dbReference>
<feature type="domain" description="AB hydrolase-1" evidence="1">
    <location>
        <begin position="34"/>
        <end position="274"/>
    </location>
</feature>
<dbReference type="PRINTS" id="PR00111">
    <property type="entry name" value="ABHYDROLASE"/>
</dbReference>
<dbReference type="PANTHER" id="PTHR43798">
    <property type="entry name" value="MONOACYLGLYCEROL LIPASE"/>
    <property type="match status" value="1"/>
</dbReference>
<evidence type="ECO:0000313" key="2">
    <source>
        <dbReference type="EMBL" id="VAW39580.1"/>
    </source>
</evidence>
<dbReference type="InterPro" id="IPR050266">
    <property type="entry name" value="AB_hydrolase_sf"/>
</dbReference>
<sequence>MAARELPVQYPFSPRTVQVEGGHQLSYVDEGRGPAVVFVHGNPSWSYLYRRMITGLRDRYRCIAPDHLGCGLSDKPGDYPYRLRDHIGNLESLLDHLAVRKCVLVMHDWGGAIGMGWAGRHPERVAGLVVMNTAAFRMKRIPLRIAVCRLPLVGPLLVRGLNAFAGLAVHMAVTRKMAAETAAGFRYPYGSWADRIGVLRFVQDIPLDAKHPSWPELVRVEEGLESLAGKPMLICWGGRDFCFNEPFYREWQHRFPAAECHYFPAAGHYLLEDEFADIYPLVAGFLEGCHD</sequence>
<dbReference type="InterPro" id="IPR029058">
    <property type="entry name" value="AB_hydrolase_fold"/>
</dbReference>
<evidence type="ECO:0000259" key="1">
    <source>
        <dbReference type="Pfam" id="PF00561"/>
    </source>
</evidence>
<dbReference type="Gene3D" id="3.40.50.1820">
    <property type="entry name" value="alpha/beta hydrolase"/>
    <property type="match status" value="1"/>
</dbReference>
<dbReference type="InterPro" id="IPR000639">
    <property type="entry name" value="Epox_hydrolase-like"/>
</dbReference>
<dbReference type="Pfam" id="PF00561">
    <property type="entry name" value="Abhydrolase_1"/>
    <property type="match status" value="1"/>
</dbReference>
<dbReference type="GO" id="GO:0016020">
    <property type="term" value="C:membrane"/>
    <property type="evidence" value="ECO:0007669"/>
    <property type="project" value="TreeGrafter"/>
</dbReference>
<organism evidence="2">
    <name type="scientific">hydrothermal vent metagenome</name>
    <dbReference type="NCBI Taxonomy" id="652676"/>
    <lineage>
        <taxon>unclassified sequences</taxon>
        <taxon>metagenomes</taxon>
        <taxon>ecological metagenomes</taxon>
    </lineage>
</organism>
<dbReference type="PANTHER" id="PTHR43798:SF24">
    <property type="entry name" value="CIS-3-ALKYL-4-ALKYLOXETAN-2-ONE DECARBOXYLASE"/>
    <property type="match status" value="1"/>
</dbReference>
<reference evidence="2" key="1">
    <citation type="submission" date="2018-06" db="EMBL/GenBank/DDBJ databases">
        <authorList>
            <person name="Zhirakovskaya E."/>
        </authorList>
    </citation>
    <scope>NUCLEOTIDE SEQUENCE</scope>
</reference>
<dbReference type="EMBL" id="UOEY01000079">
    <property type="protein sequence ID" value="VAW39580.1"/>
    <property type="molecule type" value="Genomic_DNA"/>
</dbReference>
<dbReference type="GO" id="GO:0003824">
    <property type="term" value="F:catalytic activity"/>
    <property type="evidence" value="ECO:0007669"/>
    <property type="project" value="InterPro"/>
</dbReference>
<name>A0A3B0VFY7_9ZZZZ</name>
<accession>A0A3B0VFY7</accession>